<keyword evidence="2" id="KW-0238">DNA-binding</keyword>
<dbReference type="Proteomes" id="UP000649829">
    <property type="component" value="Unassembled WGS sequence"/>
</dbReference>
<organism evidence="5 6">
    <name type="scientific">Pseudooceanicola nanhaiensis</name>
    <dbReference type="NCBI Taxonomy" id="375761"/>
    <lineage>
        <taxon>Bacteria</taxon>
        <taxon>Pseudomonadati</taxon>
        <taxon>Pseudomonadota</taxon>
        <taxon>Alphaproteobacteria</taxon>
        <taxon>Rhodobacterales</taxon>
        <taxon>Paracoccaceae</taxon>
        <taxon>Pseudooceanicola</taxon>
    </lineage>
</organism>
<dbReference type="InterPro" id="IPR036388">
    <property type="entry name" value="WH-like_DNA-bd_sf"/>
</dbReference>
<reference evidence="5" key="2">
    <citation type="submission" date="2020-09" db="EMBL/GenBank/DDBJ databases">
        <authorList>
            <person name="Sun Q."/>
            <person name="Zhou Y."/>
        </authorList>
    </citation>
    <scope>NUCLEOTIDE SEQUENCE</scope>
    <source>
        <strain evidence="5">CGMCC 1.6293</strain>
    </source>
</reference>
<evidence type="ECO:0000256" key="3">
    <source>
        <dbReference type="ARBA" id="ARBA00023163"/>
    </source>
</evidence>
<dbReference type="InterPro" id="IPR008920">
    <property type="entry name" value="TF_FadR/GntR_C"/>
</dbReference>
<dbReference type="SUPFAM" id="SSF48008">
    <property type="entry name" value="GntR ligand-binding domain-like"/>
    <property type="match status" value="1"/>
</dbReference>
<evidence type="ECO:0000256" key="1">
    <source>
        <dbReference type="ARBA" id="ARBA00023015"/>
    </source>
</evidence>
<dbReference type="RefSeq" id="WP_028284905.1">
    <property type="nucleotide sequence ID" value="NZ_BMLF01000009.1"/>
</dbReference>
<dbReference type="InterPro" id="IPR000524">
    <property type="entry name" value="Tscrpt_reg_HTH_GntR"/>
</dbReference>
<reference evidence="5" key="1">
    <citation type="journal article" date="2014" name="Int. J. Syst. Evol. Microbiol.">
        <title>Complete genome sequence of Corynebacterium casei LMG S-19264T (=DSM 44701T), isolated from a smear-ripened cheese.</title>
        <authorList>
            <consortium name="US DOE Joint Genome Institute (JGI-PGF)"/>
            <person name="Walter F."/>
            <person name="Albersmeier A."/>
            <person name="Kalinowski J."/>
            <person name="Ruckert C."/>
        </authorList>
    </citation>
    <scope>NUCLEOTIDE SEQUENCE</scope>
    <source>
        <strain evidence="5">CGMCC 1.6293</strain>
    </source>
</reference>
<dbReference type="Pfam" id="PF07729">
    <property type="entry name" value="FCD"/>
    <property type="match status" value="1"/>
</dbReference>
<dbReference type="InterPro" id="IPR011711">
    <property type="entry name" value="GntR_C"/>
</dbReference>
<dbReference type="PANTHER" id="PTHR43537:SF24">
    <property type="entry name" value="GLUCONATE OPERON TRANSCRIPTIONAL REPRESSOR"/>
    <property type="match status" value="1"/>
</dbReference>
<dbReference type="GO" id="GO:0003677">
    <property type="term" value="F:DNA binding"/>
    <property type="evidence" value="ECO:0007669"/>
    <property type="project" value="UniProtKB-KW"/>
</dbReference>
<dbReference type="Gene3D" id="1.10.10.10">
    <property type="entry name" value="Winged helix-like DNA-binding domain superfamily/Winged helix DNA-binding domain"/>
    <property type="match status" value="1"/>
</dbReference>
<dbReference type="SMART" id="SM00895">
    <property type="entry name" value="FCD"/>
    <property type="match status" value="1"/>
</dbReference>
<accession>A0A917WNG0</accession>
<comment type="caution">
    <text evidence="5">The sequence shown here is derived from an EMBL/GenBank/DDBJ whole genome shotgun (WGS) entry which is preliminary data.</text>
</comment>
<gene>
    <name evidence="5" type="ORF">GCM10011534_44140</name>
</gene>
<dbReference type="SMART" id="SM00345">
    <property type="entry name" value="HTH_GNTR"/>
    <property type="match status" value="1"/>
</dbReference>
<dbReference type="GO" id="GO:0003700">
    <property type="term" value="F:DNA-binding transcription factor activity"/>
    <property type="evidence" value="ECO:0007669"/>
    <property type="project" value="InterPro"/>
</dbReference>
<proteinExistence type="predicted"/>
<evidence type="ECO:0000259" key="4">
    <source>
        <dbReference type="PROSITE" id="PS50949"/>
    </source>
</evidence>
<dbReference type="SUPFAM" id="SSF46785">
    <property type="entry name" value="Winged helix' DNA-binding domain"/>
    <property type="match status" value="1"/>
</dbReference>
<dbReference type="Gene3D" id="1.20.120.530">
    <property type="entry name" value="GntR ligand-binding domain-like"/>
    <property type="match status" value="1"/>
</dbReference>
<dbReference type="PROSITE" id="PS50949">
    <property type="entry name" value="HTH_GNTR"/>
    <property type="match status" value="1"/>
</dbReference>
<sequence length="219" mass="24494">MSGRNLAATAYRELIRRILEGELKPGDTLQETRLCADLAMSRTPVREAIARIRSEGLAEQEGRFVRVRRISLEEVEEIFFLRRTLEPGAIRAATGRLTPEQIDTLEADIRGLVQKGPGEDDLQWHVDQSFHATIAVAAGNAAAAKVIQDLHMRTCIFDHRVVPERFLRGCEEHLAMLSAMRDGRRDAAAELMGAHLDHARDAIFEHLGEVQTSPAERVL</sequence>
<dbReference type="InterPro" id="IPR036390">
    <property type="entry name" value="WH_DNA-bd_sf"/>
</dbReference>
<dbReference type="EMBL" id="BMLF01000009">
    <property type="protein sequence ID" value="GGM17284.1"/>
    <property type="molecule type" value="Genomic_DNA"/>
</dbReference>
<name>A0A917WNG0_9RHOB</name>
<evidence type="ECO:0000313" key="6">
    <source>
        <dbReference type="Proteomes" id="UP000649829"/>
    </source>
</evidence>
<dbReference type="PANTHER" id="PTHR43537">
    <property type="entry name" value="TRANSCRIPTIONAL REGULATOR, GNTR FAMILY"/>
    <property type="match status" value="1"/>
</dbReference>
<keyword evidence="6" id="KW-1185">Reference proteome</keyword>
<evidence type="ECO:0000313" key="5">
    <source>
        <dbReference type="EMBL" id="GGM17284.1"/>
    </source>
</evidence>
<evidence type="ECO:0000256" key="2">
    <source>
        <dbReference type="ARBA" id="ARBA00023125"/>
    </source>
</evidence>
<protein>
    <submittedName>
        <fullName evidence="5">GntR family transcriptional regulator</fullName>
    </submittedName>
</protein>
<feature type="domain" description="HTH gntR-type" evidence="4">
    <location>
        <begin position="4"/>
        <end position="70"/>
    </location>
</feature>
<dbReference type="Pfam" id="PF00392">
    <property type="entry name" value="GntR"/>
    <property type="match status" value="1"/>
</dbReference>
<dbReference type="AlphaFoldDB" id="A0A917WNG0"/>
<keyword evidence="3" id="KW-0804">Transcription</keyword>
<keyword evidence="1" id="KW-0805">Transcription regulation</keyword>